<keyword evidence="5" id="KW-1185">Reference proteome</keyword>
<feature type="transmembrane region" description="Helical" evidence="2">
    <location>
        <begin position="54"/>
        <end position="78"/>
    </location>
</feature>
<dbReference type="InterPro" id="IPR020846">
    <property type="entry name" value="MFS_dom"/>
</dbReference>
<dbReference type="EMBL" id="BMAT01009533">
    <property type="protein sequence ID" value="GFS08101.1"/>
    <property type="molecule type" value="Genomic_DNA"/>
</dbReference>
<evidence type="ECO:0000313" key="5">
    <source>
        <dbReference type="Proteomes" id="UP000762676"/>
    </source>
</evidence>
<dbReference type="PANTHER" id="PTHR11360">
    <property type="entry name" value="MONOCARBOXYLATE TRANSPORTER"/>
    <property type="match status" value="1"/>
</dbReference>
<dbReference type="Pfam" id="PF07690">
    <property type="entry name" value="MFS_1"/>
    <property type="match status" value="1"/>
</dbReference>
<gene>
    <name evidence="4" type="ORF">ElyMa_004747600</name>
</gene>
<evidence type="ECO:0000256" key="1">
    <source>
        <dbReference type="ARBA" id="ARBA00004141"/>
    </source>
</evidence>
<dbReference type="PROSITE" id="PS50850">
    <property type="entry name" value="MFS"/>
    <property type="match status" value="1"/>
</dbReference>
<dbReference type="InterPro" id="IPR011701">
    <property type="entry name" value="MFS"/>
</dbReference>
<comment type="subcellular location">
    <subcellularLocation>
        <location evidence="1">Membrane</location>
        <topology evidence="1">Multi-pass membrane protein</topology>
    </subcellularLocation>
</comment>
<dbReference type="AlphaFoldDB" id="A0AAV4IDP0"/>
<keyword evidence="2" id="KW-0812">Transmembrane</keyword>
<dbReference type="GO" id="GO:0008028">
    <property type="term" value="F:monocarboxylic acid transmembrane transporter activity"/>
    <property type="evidence" value="ECO:0007669"/>
    <property type="project" value="TreeGrafter"/>
</dbReference>
<dbReference type="PANTHER" id="PTHR11360:SF284">
    <property type="entry name" value="EG:103B4.3 PROTEIN-RELATED"/>
    <property type="match status" value="1"/>
</dbReference>
<reference evidence="4 5" key="1">
    <citation type="journal article" date="2021" name="Elife">
        <title>Chloroplast acquisition without the gene transfer in kleptoplastic sea slugs, Plakobranchus ocellatus.</title>
        <authorList>
            <person name="Maeda T."/>
            <person name="Takahashi S."/>
            <person name="Yoshida T."/>
            <person name="Shimamura S."/>
            <person name="Takaki Y."/>
            <person name="Nagai Y."/>
            <person name="Toyoda A."/>
            <person name="Suzuki Y."/>
            <person name="Arimoto A."/>
            <person name="Ishii H."/>
            <person name="Satoh N."/>
            <person name="Nishiyama T."/>
            <person name="Hasebe M."/>
            <person name="Maruyama T."/>
            <person name="Minagawa J."/>
            <person name="Obokata J."/>
            <person name="Shigenobu S."/>
        </authorList>
    </citation>
    <scope>NUCLEOTIDE SEQUENCE [LARGE SCALE GENOMIC DNA]</scope>
</reference>
<evidence type="ECO:0000256" key="2">
    <source>
        <dbReference type="SAM" id="Phobius"/>
    </source>
</evidence>
<dbReference type="InterPro" id="IPR036259">
    <property type="entry name" value="MFS_trans_sf"/>
</dbReference>
<protein>
    <submittedName>
        <fullName evidence="4">Monocarboxylate transporter 13</fullName>
    </submittedName>
</protein>
<organism evidence="4 5">
    <name type="scientific">Elysia marginata</name>
    <dbReference type="NCBI Taxonomy" id="1093978"/>
    <lineage>
        <taxon>Eukaryota</taxon>
        <taxon>Metazoa</taxon>
        <taxon>Spiralia</taxon>
        <taxon>Lophotrochozoa</taxon>
        <taxon>Mollusca</taxon>
        <taxon>Gastropoda</taxon>
        <taxon>Heterobranchia</taxon>
        <taxon>Euthyneura</taxon>
        <taxon>Panpulmonata</taxon>
        <taxon>Sacoglossa</taxon>
        <taxon>Placobranchoidea</taxon>
        <taxon>Plakobranchidae</taxon>
        <taxon>Elysia</taxon>
    </lineage>
</organism>
<feature type="transmembrane region" description="Helical" evidence="2">
    <location>
        <begin position="119"/>
        <end position="140"/>
    </location>
</feature>
<feature type="transmembrane region" description="Helical" evidence="2">
    <location>
        <begin position="296"/>
        <end position="315"/>
    </location>
</feature>
<keyword evidence="2" id="KW-0472">Membrane</keyword>
<dbReference type="InterPro" id="IPR050327">
    <property type="entry name" value="Proton-linked_MCT"/>
</dbReference>
<feature type="transmembrane region" description="Helical" evidence="2">
    <location>
        <begin position="327"/>
        <end position="348"/>
    </location>
</feature>
<feature type="transmembrane region" description="Helical" evidence="2">
    <location>
        <begin position="28"/>
        <end position="48"/>
    </location>
</feature>
<dbReference type="Gene3D" id="1.20.1250.20">
    <property type="entry name" value="MFS general substrate transporter like domains"/>
    <property type="match status" value="1"/>
</dbReference>
<evidence type="ECO:0000313" key="4">
    <source>
        <dbReference type="EMBL" id="GFS08101.1"/>
    </source>
</evidence>
<dbReference type="Proteomes" id="UP000762676">
    <property type="component" value="Unassembled WGS sequence"/>
</dbReference>
<comment type="caution">
    <text evidence="4">The sequence shown here is derived from an EMBL/GenBank/DDBJ whole genome shotgun (WGS) entry which is preliminary data.</text>
</comment>
<accession>A0AAV4IDP0</accession>
<sequence>MGTVFNKSLFYLYLPDLGPIPAHLASKFGYRCVVVTGGLMAGAGYILAYFATNIYFLVLAIGLVSGSGCGFCFLPATVTVAMYFDRRRSLAIGLGSAGVGIGSFVCAPVFHLLIEQYGWRGALLVTGAIQLNLCVIGLLLRPLPPDSAEVRVHVQSPVDGHSVEELCEVNDSLLHPAEKAYSMQQIANVDASGAKKNLGAMDRIRSQIMGGSARHLSPASNTTEAAVFYSANELRHRAGLSDGEFKAPSSRNHSANLDIMMCGSVHSLFLIDKGAYTTLAAVVIVDLVGVELLGHAYGLMLLFTGVAGLFGPPMAGEIFDLTGNYTISYVVHGLFILVSGLMLVPVAAMRKR</sequence>
<keyword evidence="2" id="KW-1133">Transmembrane helix</keyword>
<proteinExistence type="predicted"/>
<name>A0AAV4IDP0_9GAST</name>
<evidence type="ECO:0000259" key="3">
    <source>
        <dbReference type="PROSITE" id="PS50850"/>
    </source>
</evidence>
<feature type="domain" description="Major facilitator superfamily (MFS) profile" evidence="3">
    <location>
        <begin position="1"/>
        <end position="352"/>
    </location>
</feature>
<dbReference type="SUPFAM" id="SSF103473">
    <property type="entry name" value="MFS general substrate transporter"/>
    <property type="match status" value="2"/>
</dbReference>
<dbReference type="GO" id="GO:0016020">
    <property type="term" value="C:membrane"/>
    <property type="evidence" value="ECO:0007669"/>
    <property type="project" value="UniProtKB-SubCell"/>
</dbReference>
<feature type="transmembrane region" description="Helical" evidence="2">
    <location>
        <begin position="90"/>
        <end position="113"/>
    </location>
</feature>